<keyword evidence="3" id="KW-1185">Reference proteome</keyword>
<dbReference type="InterPro" id="IPR004860">
    <property type="entry name" value="LAGLIDADG_dom"/>
</dbReference>
<proteinExistence type="predicted"/>
<keyword evidence="2" id="KW-0378">Hydrolase</keyword>
<protein>
    <submittedName>
        <fullName evidence="2">LAGLIDADG family homing endonuclease</fullName>
    </submittedName>
</protein>
<evidence type="ECO:0000313" key="2">
    <source>
        <dbReference type="EMBL" id="MBD7913863.1"/>
    </source>
</evidence>
<dbReference type="RefSeq" id="WP_191747925.1">
    <property type="nucleotide sequence ID" value="NZ_JACSQZ010000004.1"/>
</dbReference>
<comment type="caution">
    <text evidence="2">The sequence shown here is derived from an EMBL/GenBank/DDBJ whole genome shotgun (WGS) entry which is preliminary data.</text>
</comment>
<name>A0ABR8Q0B8_9CLOT</name>
<sequence>MKKSYNNLNLNDKKKIIDFYYSNKSICFEEISDVLGVSCRSVSRVLQEAKINTRLKNRYTLNDNYFNIIDCQEKAYILGFIYADGFVGDEKHNNIVISINDRDLLEEIASLLNFTGSIRGTSKGGFENSKEGFSLNFSSSIMATRLREIGLYPNKSLTLIKFPKIRKDLERHFIRGYFDGDGSIYLSHNTTYHMITGEKKKYIYPTYCFSILGTFEFLKEIEYRANFKFSKIRDTRTREIKSLEICAKKEFDYIFKYLYNDSTIKLDRKYQKWNLIKSAFIEKSVKKIR</sequence>
<dbReference type="EMBL" id="JACSQZ010000004">
    <property type="protein sequence ID" value="MBD7913863.1"/>
    <property type="molecule type" value="Genomic_DNA"/>
</dbReference>
<dbReference type="Gene3D" id="3.10.28.10">
    <property type="entry name" value="Homing endonucleases"/>
    <property type="match status" value="1"/>
</dbReference>
<accession>A0ABR8Q0B8</accession>
<evidence type="ECO:0000259" key="1">
    <source>
        <dbReference type="Pfam" id="PF14528"/>
    </source>
</evidence>
<evidence type="ECO:0000313" key="3">
    <source>
        <dbReference type="Proteomes" id="UP000640335"/>
    </source>
</evidence>
<organism evidence="2 3">
    <name type="scientific">Clostridium gallinarum</name>
    <dbReference type="NCBI Taxonomy" id="2762246"/>
    <lineage>
        <taxon>Bacteria</taxon>
        <taxon>Bacillati</taxon>
        <taxon>Bacillota</taxon>
        <taxon>Clostridia</taxon>
        <taxon>Eubacteriales</taxon>
        <taxon>Clostridiaceae</taxon>
        <taxon>Clostridium</taxon>
    </lineage>
</organism>
<feature type="domain" description="Homing endonuclease LAGLIDADG" evidence="1">
    <location>
        <begin position="73"/>
        <end position="115"/>
    </location>
</feature>
<keyword evidence="2" id="KW-0540">Nuclease</keyword>
<gene>
    <name evidence="2" type="ORF">H9660_01755</name>
</gene>
<dbReference type="Proteomes" id="UP000640335">
    <property type="component" value="Unassembled WGS sequence"/>
</dbReference>
<keyword evidence="2" id="KW-0255">Endonuclease</keyword>
<dbReference type="SUPFAM" id="SSF55608">
    <property type="entry name" value="Homing endonucleases"/>
    <property type="match status" value="2"/>
</dbReference>
<dbReference type="InterPro" id="IPR027434">
    <property type="entry name" value="Homing_endonucl"/>
</dbReference>
<dbReference type="GO" id="GO:0004519">
    <property type="term" value="F:endonuclease activity"/>
    <property type="evidence" value="ECO:0007669"/>
    <property type="project" value="UniProtKB-KW"/>
</dbReference>
<dbReference type="Pfam" id="PF14528">
    <property type="entry name" value="LAGLIDADG_3"/>
    <property type="match status" value="1"/>
</dbReference>
<reference evidence="2 3" key="1">
    <citation type="submission" date="2020-08" db="EMBL/GenBank/DDBJ databases">
        <title>A Genomic Blueprint of the Chicken Gut Microbiome.</title>
        <authorList>
            <person name="Gilroy R."/>
            <person name="Ravi A."/>
            <person name="Getino M."/>
            <person name="Pursley I."/>
            <person name="Horton D.L."/>
            <person name="Alikhan N.-F."/>
            <person name="Baker D."/>
            <person name="Gharbi K."/>
            <person name="Hall N."/>
            <person name="Watson M."/>
            <person name="Adriaenssens E.M."/>
            <person name="Foster-Nyarko E."/>
            <person name="Jarju S."/>
            <person name="Secka A."/>
            <person name="Antonio M."/>
            <person name="Oren A."/>
            <person name="Chaudhuri R."/>
            <person name="La Ragione R.M."/>
            <person name="Hildebrand F."/>
            <person name="Pallen M.J."/>
        </authorList>
    </citation>
    <scope>NUCLEOTIDE SEQUENCE [LARGE SCALE GENOMIC DNA]</scope>
    <source>
        <strain evidence="2 3">Sa3CUN1</strain>
    </source>
</reference>